<dbReference type="OrthoDB" id="9774361at2"/>
<comment type="similarity">
    <text evidence="2">Belongs to the autoinducer-2 exporter (AI-2E) (TC 2.A.86) family.</text>
</comment>
<feature type="transmembrane region" description="Helical" evidence="6">
    <location>
        <begin position="12"/>
        <end position="29"/>
    </location>
</feature>
<dbReference type="EMBL" id="FQZV01000012">
    <property type="protein sequence ID" value="SHJ02163.1"/>
    <property type="molecule type" value="Genomic_DNA"/>
</dbReference>
<dbReference type="InterPro" id="IPR014227">
    <property type="entry name" value="YtvI-like"/>
</dbReference>
<dbReference type="GO" id="GO:0055085">
    <property type="term" value="P:transmembrane transport"/>
    <property type="evidence" value="ECO:0007669"/>
    <property type="project" value="TreeGrafter"/>
</dbReference>
<dbReference type="InterPro" id="IPR002549">
    <property type="entry name" value="AI-2E-like"/>
</dbReference>
<evidence type="ECO:0000256" key="4">
    <source>
        <dbReference type="ARBA" id="ARBA00022989"/>
    </source>
</evidence>
<feature type="transmembrane region" description="Helical" evidence="6">
    <location>
        <begin position="281"/>
        <end position="299"/>
    </location>
</feature>
<evidence type="ECO:0000256" key="6">
    <source>
        <dbReference type="SAM" id="Phobius"/>
    </source>
</evidence>
<evidence type="ECO:0000256" key="5">
    <source>
        <dbReference type="ARBA" id="ARBA00023136"/>
    </source>
</evidence>
<keyword evidence="5 6" id="KW-0472">Membrane</keyword>
<gene>
    <name evidence="7" type="ORF">SAMN02745975_01120</name>
</gene>
<organism evidence="7 8">
    <name type="scientific">Geosporobacter subterraneus DSM 17957</name>
    <dbReference type="NCBI Taxonomy" id="1121919"/>
    <lineage>
        <taxon>Bacteria</taxon>
        <taxon>Bacillati</taxon>
        <taxon>Bacillota</taxon>
        <taxon>Clostridia</taxon>
        <taxon>Peptostreptococcales</taxon>
        <taxon>Thermotaleaceae</taxon>
        <taxon>Geosporobacter</taxon>
    </lineage>
</organism>
<accession>A0A1M6FWT3</accession>
<dbReference type="STRING" id="1121919.SAMN02745975_01120"/>
<dbReference type="Pfam" id="PF01594">
    <property type="entry name" value="AI-2E_transport"/>
    <property type="match status" value="1"/>
</dbReference>
<feature type="transmembrane region" description="Helical" evidence="6">
    <location>
        <begin position="65"/>
        <end position="92"/>
    </location>
</feature>
<dbReference type="PANTHER" id="PTHR21716:SF68">
    <property type="entry name" value="TRANSPORT PROTEIN YTVI-RELATED"/>
    <property type="match status" value="1"/>
</dbReference>
<evidence type="ECO:0000313" key="7">
    <source>
        <dbReference type="EMBL" id="SHJ02163.1"/>
    </source>
</evidence>
<dbReference type="NCBIfam" id="TIGR02872">
    <property type="entry name" value="spore_ytvI"/>
    <property type="match status" value="1"/>
</dbReference>
<evidence type="ECO:0000313" key="8">
    <source>
        <dbReference type="Proteomes" id="UP000184536"/>
    </source>
</evidence>
<dbReference type="Proteomes" id="UP000184536">
    <property type="component" value="Unassembled WGS sequence"/>
</dbReference>
<reference evidence="8" key="1">
    <citation type="submission" date="2016-11" db="EMBL/GenBank/DDBJ databases">
        <authorList>
            <person name="Varghese N."/>
            <person name="Submissions S."/>
        </authorList>
    </citation>
    <scope>NUCLEOTIDE SEQUENCE [LARGE SCALE GENOMIC DNA]</scope>
    <source>
        <strain evidence="8">DSM 17957</strain>
    </source>
</reference>
<keyword evidence="4 6" id="KW-1133">Transmembrane helix</keyword>
<feature type="transmembrane region" description="Helical" evidence="6">
    <location>
        <begin position="163"/>
        <end position="181"/>
    </location>
</feature>
<dbReference type="GO" id="GO:0016020">
    <property type="term" value="C:membrane"/>
    <property type="evidence" value="ECO:0007669"/>
    <property type="project" value="UniProtKB-SubCell"/>
</dbReference>
<evidence type="ECO:0000256" key="1">
    <source>
        <dbReference type="ARBA" id="ARBA00004141"/>
    </source>
</evidence>
<proteinExistence type="inferred from homology"/>
<protein>
    <submittedName>
        <fullName evidence="7">Sporulation integral membrane protein YtvI</fullName>
    </submittedName>
</protein>
<dbReference type="AlphaFoldDB" id="A0A1M6FWT3"/>
<name>A0A1M6FWT3_9FIRM</name>
<keyword evidence="8" id="KW-1185">Reference proteome</keyword>
<evidence type="ECO:0000256" key="2">
    <source>
        <dbReference type="ARBA" id="ARBA00009773"/>
    </source>
</evidence>
<dbReference type="RefSeq" id="WP_110940371.1">
    <property type="nucleotide sequence ID" value="NZ_FQZV01000012.1"/>
</dbReference>
<feature type="transmembrane region" description="Helical" evidence="6">
    <location>
        <begin position="319"/>
        <end position="344"/>
    </location>
</feature>
<evidence type="ECO:0000256" key="3">
    <source>
        <dbReference type="ARBA" id="ARBA00022692"/>
    </source>
</evidence>
<feature type="transmembrane region" description="Helical" evidence="6">
    <location>
        <begin position="247"/>
        <end position="269"/>
    </location>
</feature>
<dbReference type="PANTHER" id="PTHR21716">
    <property type="entry name" value="TRANSMEMBRANE PROTEIN"/>
    <property type="match status" value="1"/>
</dbReference>
<comment type="subcellular location">
    <subcellularLocation>
        <location evidence="1">Membrane</location>
        <topology evidence="1">Multi-pass membrane protein</topology>
    </subcellularLocation>
</comment>
<sequence length="355" mass="39455">MYNDLNKYLPLLGRFAVIGITILGIYFFSTTLIFYVLPFLLGWAIASMIEPLVDFLHTRLKLPRGLAALFSTGMFVLLVGSLIALVGGIIVVELTKLSIKLPEYSERLYFQSIEIVSRMQNLYFRLPPDIAQSIINGLNSLLNNLTLLLGKIISSLMGFLSRIPSFFVFLLVTMISTFFIVRDKKEITRFMVAQIPQSQRSTIKVLKHDLLFALTGYIKAQLILMSFTFIESAVGLTLIGIDYSVLLALLASLIDALPILGSGSVYVPLILWKLLAGSYQTAIYLALLYGLIVFIRQLLEPKVLGNQIGLYPLVTLLAMYVGLKTFGVIGLIIGPITAIVLITLQKVGILPQWKK</sequence>
<keyword evidence="3 6" id="KW-0812">Transmembrane</keyword>